<feature type="transmembrane region" description="Helical" evidence="2">
    <location>
        <begin position="339"/>
        <end position="364"/>
    </location>
</feature>
<evidence type="ECO:0000313" key="4">
    <source>
        <dbReference type="Proteomes" id="UP000314616"/>
    </source>
</evidence>
<dbReference type="KEGG" id="gyu:FE374_09390"/>
<dbReference type="EMBL" id="CP040915">
    <property type="protein sequence ID" value="QDC24798.1"/>
    <property type="molecule type" value="Genomic_DNA"/>
</dbReference>
<organism evidence="3 4">
    <name type="scientific">Georgenia yuyongxinii</name>
    <dbReference type="NCBI Taxonomy" id="2589797"/>
    <lineage>
        <taxon>Bacteria</taxon>
        <taxon>Bacillati</taxon>
        <taxon>Actinomycetota</taxon>
        <taxon>Actinomycetes</taxon>
        <taxon>Micrococcales</taxon>
        <taxon>Bogoriellaceae</taxon>
        <taxon>Georgenia</taxon>
    </lineage>
</organism>
<proteinExistence type="predicted"/>
<dbReference type="InterPro" id="IPR045584">
    <property type="entry name" value="Pilin-like"/>
</dbReference>
<feature type="region of interest" description="Disordered" evidence="1">
    <location>
        <begin position="673"/>
        <end position="706"/>
    </location>
</feature>
<dbReference type="AlphaFoldDB" id="A0A5B8C3F7"/>
<dbReference type="Proteomes" id="UP000314616">
    <property type="component" value="Chromosome"/>
</dbReference>
<dbReference type="RefSeq" id="WP_139928500.1">
    <property type="nucleotide sequence ID" value="NZ_CP040915.1"/>
</dbReference>
<feature type="transmembrane region" description="Helical" evidence="2">
    <location>
        <begin position="236"/>
        <end position="258"/>
    </location>
</feature>
<name>A0A5B8C3F7_9MICO</name>
<evidence type="ECO:0000313" key="3">
    <source>
        <dbReference type="EMBL" id="QDC24798.1"/>
    </source>
</evidence>
<evidence type="ECO:0000256" key="2">
    <source>
        <dbReference type="SAM" id="Phobius"/>
    </source>
</evidence>
<dbReference type="SUPFAM" id="SSF54523">
    <property type="entry name" value="Pili subunits"/>
    <property type="match status" value="1"/>
</dbReference>
<dbReference type="Gene3D" id="1.20.120.20">
    <property type="entry name" value="Apolipoprotein"/>
    <property type="match status" value="1"/>
</dbReference>
<keyword evidence="2" id="KW-0472">Membrane</keyword>
<keyword evidence="2" id="KW-0812">Transmembrane</keyword>
<feature type="transmembrane region" description="Helical" evidence="2">
    <location>
        <begin position="376"/>
        <end position="405"/>
    </location>
</feature>
<dbReference type="OrthoDB" id="177147at2"/>
<reference evidence="3 4" key="1">
    <citation type="submission" date="2019-05" db="EMBL/GenBank/DDBJ databases">
        <title>Georgenia *** sp. nov., and Georgenia *** sp. nov., isolated from the intestinal contents of plateau pika (Ochotona curzoniae) in the Qinghai-Tibet plateau of China.</title>
        <authorList>
            <person name="Tian Z."/>
        </authorList>
    </citation>
    <scope>NUCLEOTIDE SEQUENCE [LARGE SCALE GENOMIC DNA]</scope>
    <source>
        <strain evidence="3 4">Z443</strain>
    </source>
</reference>
<feature type="compositionally biased region" description="Polar residues" evidence="1">
    <location>
        <begin position="674"/>
        <end position="695"/>
    </location>
</feature>
<protein>
    <recommendedName>
        <fullName evidence="5">Tape measure protein</fullName>
    </recommendedName>
</protein>
<gene>
    <name evidence="3" type="ORF">FE374_09390</name>
</gene>
<keyword evidence="2" id="KW-1133">Transmembrane helix</keyword>
<sequence length="745" mass="77896">MAGQTIQISVLADTKKFSSAMRGLSQETGLSKLGAGFAALGKAAAVGLAAAAAGLTALGVKAVGAAGELEQSIGAVDTVFKDSAGQIHEWAKGAAEAAGLTRNQYNELGTLIGTQLKNGGTAMDELGPKTNNLITLGADLASMFGGTTADAVGALSSALKGERDPIEKFGVSLNQAAIDAKAAEMGFEKVGGALSAEANQAATLALIMDQTADAHGNFAKESNTLAGQQERLKAKLGNITATLGMYLLPILTAVTAWVSDRLGPAFEALTAWIETSAVPALQSLGGWLRDNVLPALQDLATWVQGTVVPALQAMGEWITGTLVPGLMDAGTWINNNKDWLAALAVTVGTMVVAYQGYVQVMAIWKAATVAAQAVQVAFNAVMAANPIGLIVLAIAGLVAGLVYFFTQTETGKAIVETAWAAIQGAVEAVKTWFTDTLVPALSAAWDTITSGLSTFATWLSDTWTSIKNTATDKWNGVLDFFRGIPGKVTDFFMNWTLLGLLIQHWDSIKTTATEKWNALVDWVKGIPQRFVDGLAAIANIAIQIGIWVLGIKDAAVEKFMQLVDWVKELPGKILSGLGDLSRLLINAGKNIIEGLWNGLKAKWEAVKDWVGGIADWIADNKGPKAYDLNLLVNAGKWIMQGLQDGLRSEIPNLRRTLEGVSAEVARTPMAPLQVGTSASSTSASRWGAAGSNTNPAMDGGHTTAPLDLSEKSIRGIADAVLAGAGAVGTASAREQLNHARRGVRR</sequence>
<evidence type="ECO:0008006" key="5">
    <source>
        <dbReference type="Google" id="ProtNLM"/>
    </source>
</evidence>
<evidence type="ECO:0000256" key="1">
    <source>
        <dbReference type="SAM" id="MobiDB-lite"/>
    </source>
</evidence>
<accession>A0A5B8C3F7</accession>